<dbReference type="CDD" id="cd18809">
    <property type="entry name" value="SF1_C_RecD"/>
    <property type="match status" value="1"/>
</dbReference>
<keyword evidence="5" id="KW-0614">Plasmid</keyword>
<keyword evidence="2" id="KW-0067">ATP-binding</keyword>
<dbReference type="CDD" id="cd17933">
    <property type="entry name" value="DEXSc_RecD-like"/>
    <property type="match status" value="1"/>
</dbReference>
<dbReference type="Gene3D" id="3.40.50.300">
    <property type="entry name" value="P-loop containing nucleotide triphosphate hydrolases"/>
    <property type="match status" value="2"/>
</dbReference>
<dbReference type="InterPro" id="IPR027785">
    <property type="entry name" value="UvrD-like_helicase_C"/>
</dbReference>
<evidence type="ECO:0000259" key="3">
    <source>
        <dbReference type="Pfam" id="PF13538"/>
    </source>
</evidence>
<dbReference type="GO" id="GO:0017116">
    <property type="term" value="F:single-stranded DNA helicase activity"/>
    <property type="evidence" value="ECO:0007669"/>
    <property type="project" value="TreeGrafter"/>
</dbReference>
<dbReference type="Gene3D" id="1.10.10.2220">
    <property type="match status" value="1"/>
</dbReference>
<dbReference type="AlphaFoldDB" id="A0A140GS08"/>
<evidence type="ECO:0000256" key="1">
    <source>
        <dbReference type="ARBA" id="ARBA00022741"/>
    </source>
</evidence>
<dbReference type="GO" id="GO:0006310">
    <property type="term" value="P:DNA recombination"/>
    <property type="evidence" value="ECO:0007669"/>
    <property type="project" value="TreeGrafter"/>
</dbReference>
<geneLocation type="plasmid" evidence="5">
    <name>pJFP838A</name>
</geneLocation>
<dbReference type="RefSeq" id="WP_061429896.1">
    <property type="nucleotide sequence ID" value="NZ_CP013615.1"/>
</dbReference>
<reference evidence="5" key="1">
    <citation type="journal article" date="2016" name="PLoS ONE">
        <title>Plasmid Characterization and Chromosome Analysis of Two netF+ Clostridium perfringens Isolates Associated with Foal and Canine Necrotizing Enteritis.</title>
        <authorList>
            <person name="Mehdizadeh Gohari I."/>
            <person name="Kropinski A.M."/>
            <person name="Weese S.J."/>
            <person name="Parreira V.R."/>
            <person name="Whitehead A.E."/>
            <person name="Boerlin P."/>
            <person name="Prescott J.F."/>
        </authorList>
    </citation>
    <scope>NUCLEOTIDE SEQUENCE [LARGE SCALE GENOMIC DNA]</scope>
    <source>
        <strain evidence="5">JP838</strain>
        <plasmid evidence="5">pJFP838A</plasmid>
    </source>
</reference>
<evidence type="ECO:0000256" key="2">
    <source>
        <dbReference type="ARBA" id="ARBA00022840"/>
    </source>
</evidence>
<dbReference type="GO" id="GO:0005524">
    <property type="term" value="F:ATP binding"/>
    <property type="evidence" value="ECO:0007669"/>
    <property type="project" value="UniProtKB-KW"/>
</dbReference>
<keyword evidence="5" id="KW-0378">Hydrolase</keyword>
<proteinExistence type="predicted"/>
<name>A0A140GS08_CLOPF</name>
<dbReference type="Gene3D" id="2.30.30.940">
    <property type="match status" value="1"/>
</dbReference>
<feature type="domain" description="ATP-dependent RecD2 DNA helicase-like helix-hairpin-helix" evidence="4">
    <location>
        <begin position="176"/>
        <end position="260"/>
    </location>
</feature>
<dbReference type="InterPro" id="IPR029493">
    <property type="entry name" value="RecD2-like_HHH"/>
</dbReference>
<dbReference type="PATRIC" id="fig|1502.177.peg.3611"/>
<dbReference type="Pfam" id="PF14490">
    <property type="entry name" value="HHH_RecD2"/>
    <property type="match status" value="1"/>
</dbReference>
<keyword evidence="5" id="KW-0347">Helicase</keyword>
<dbReference type="Pfam" id="PF13245">
    <property type="entry name" value="AAA_19"/>
    <property type="match status" value="1"/>
</dbReference>
<dbReference type="InterPro" id="IPR050534">
    <property type="entry name" value="Coronavir_polyprotein_1ab"/>
</dbReference>
<evidence type="ECO:0000313" key="5">
    <source>
        <dbReference type="EMBL" id="AMN31317.1"/>
    </source>
</evidence>
<dbReference type="GO" id="GO:0009338">
    <property type="term" value="C:exodeoxyribonuclease V complex"/>
    <property type="evidence" value="ECO:0007669"/>
    <property type="project" value="TreeGrafter"/>
</dbReference>
<dbReference type="InterPro" id="IPR027417">
    <property type="entry name" value="P-loop_NTPase"/>
</dbReference>
<dbReference type="PANTHER" id="PTHR43788:SF6">
    <property type="entry name" value="DNA HELICASE B"/>
    <property type="match status" value="1"/>
</dbReference>
<dbReference type="Pfam" id="PF13538">
    <property type="entry name" value="UvrD_C_2"/>
    <property type="match status" value="1"/>
</dbReference>
<feature type="domain" description="UvrD-like helicase C-terminal" evidence="3">
    <location>
        <begin position="773"/>
        <end position="820"/>
    </location>
</feature>
<sequence>MNTAVKNNLIKGLVKADDFWSMKKDEQVTAKLVVKEEYIFKEDSSWGVYYCDNAYSNGEALYDYSIKIAGVVGERLVIGNTYKVIGKVEEFNGIQSIKIQNINRTNPINKIGVINHLKTFGGLGDVLSERIFDKYGLNSMEAIINNPQEVANSIKGLSPEKAIDIATSIKDDIIKQEILVQLLSYEISVKDANALYRKFGVKSVDIIKENPYLLIETSGFSFEKADKIAISLGGDIKSKHRIKAGIIDMLIKIAGCGHCYFEEDLFIQKATNYLSYKLDGKEMFKLLKNEQSNKCCTYDLGGKTYQIIYSKLADCYKAYNSEKNAIKKEYLKYKLVELNPREIVECINILEDEKKILSNEGRIYLQSIWNAEQVIAKKLFELECSKQPMFYDIENSKNIVKQELDNILAEKNVKLEDRQYEACLNFNLYTGGVNVLIGSAGRGKTFTLKILLELNKRLNEKRFQRPLVYNLFAPTGRASKVMQKAMDERDAKTIHRGLNGTLGNFEFNEENPLTQDVLILDETSMVDVFLLRDLLKAMTLGQKIILVGDIQQLQSVGPGSILKDIIESKSFNVCELLIPKRQKEFSEININAERVLSHMPVQDGQKGEFHFKTCHEEEKMLNNLVESYTRLISKVDINEIQILSPQKKGLLGVNFLNYYIQSKVNPKDTGLKIKKEKFTIRMNNVDQEIQQYIKVGDRAMNKKNVYDLKWYKKDRFGSYEELNIFGITNGEIGTVVEIKEVVTESGSKQKRVIVEFEEGFVFFDGDLIDNLELAYAVTIHKSQGSQWKYVLFPISSSHRGMWDIHILYTAITRAKDVVYITGNHSVMEASVKISKRRVRRTSLKKKIVDEFLGSI</sequence>
<gene>
    <name evidence="5" type="ORF">JFP838_pA0401</name>
</gene>
<keyword evidence="1" id="KW-0547">Nucleotide-binding</keyword>
<dbReference type="PANTHER" id="PTHR43788">
    <property type="entry name" value="DNA2/NAM7 HELICASE FAMILY MEMBER"/>
    <property type="match status" value="1"/>
</dbReference>
<organism evidence="5">
    <name type="scientific">Clostridium perfringens</name>
    <dbReference type="NCBI Taxonomy" id="1502"/>
    <lineage>
        <taxon>Bacteria</taxon>
        <taxon>Bacillati</taxon>
        <taxon>Bacillota</taxon>
        <taxon>Clostridia</taxon>
        <taxon>Eubacteriales</taxon>
        <taxon>Clostridiaceae</taxon>
        <taxon>Clostridium</taxon>
    </lineage>
</organism>
<dbReference type="SUPFAM" id="SSF52540">
    <property type="entry name" value="P-loop containing nucleoside triphosphate hydrolases"/>
    <property type="match status" value="2"/>
</dbReference>
<protein>
    <submittedName>
        <fullName evidence="5">RecD-like DNA helicase YrrC</fullName>
    </submittedName>
</protein>
<accession>A0A140GS08</accession>
<dbReference type="Proteomes" id="UP000070260">
    <property type="component" value="Plasmid pJFP838A"/>
</dbReference>
<dbReference type="EMBL" id="CP013615">
    <property type="protein sequence ID" value="AMN31317.1"/>
    <property type="molecule type" value="Genomic_DNA"/>
</dbReference>
<evidence type="ECO:0000259" key="4">
    <source>
        <dbReference type="Pfam" id="PF14490"/>
    </source>
</evidence>
<dbReference type="OrthoDB" id="9803432at2"/>